<accession>A0A1S7LDK1</accession>
<protein>
    <submittedName>
        <fullName evidence="1">Uncharacterized protein</fullName>
    </submittedName>
</protein>
<dbReference type="AlphaFoldDB" id="A0A1S7LDK1"/>
<organism evidence="1">
    <name type="scientific">Magnetococcus massalia (strain MO-1)</name>
    <dbReference type="NCBI Taxonomy" id="451514"/>
    <lineage>
        <taxon>Bacteria</taxon>
        <taxon>Pseudomonadati</taxon>
        <taxon>Pseudomonadota</taxon>
        <taxon>Magnetococcia</taxon>
        <taxon>Magnetococcales</taxon>
        <taxon>Magnetococcaceae</taxon>
        <taxon>Magnetococcus</taxon>
    </lineage>
</organism>
<evidence type="ECO:0000313" key="1">
    <source>
        <dbReference type="EMBL" id="CRH05030.1"/>
    </source>
</evidence>
<name>A0A1S7LDK1_MAGMO</name>
<reference evidence="1" key="1">
    <citation type="submission" date="2015-04" db="EMBL/GenBank/DDBJ databases">
        <authorList>
            <person name="Syromyatnikov M.Y."/>
            <person name="Popov V.N."/>
        </authorList>
    </citation>
    <scope>NUCLEOTIDE SEQUENCE</scope>
    <source>
        <strain evidence="1">MO-1</strain>
    </source>
</reference>
<dbReference type="EMBL" id="LO017727">
    <property type="protein sequence ID" value="CRH05030.1"/>
    <property type="molecule type" value="Genomic_DNA"/>
</dbReference>
<sequence>MSDQPMGMQGLFTPEQIVELEKLKRELEALQHAMQNLEGKSSDEVEGRLRQLSEKEIEIKKFLGTLGITTGME</sequence>
<gene>
    <name evidence="1" type="ORF">MAGMO_0829</name>
</gene>
<proteinExistence type="predicted"/>